<dbReference type="Proteomes" id="UP000244005">
    <property type="component" value="Unassembled WGS sequence"/>
</dbReference>
<dbReference type="EMBL" id="KZ772681">
    <property type="protein sequence ID" value="PTQ47000.1"/>
    <property type="molecule type" value="Genomic_DNA"/>
</dbReference>
<accession>A0A2R6XLL6</accession>
<proteinExistence type="predicted"/>
<evidence type="ECO:0000313" key="2">
    <source>
        <dbReference type="Proteomes" id="UP000244005"/>
    </source>
</evidence>
<protein>
    <submittedName>
        <fullName evidence="1">Uncharacterized protein</fullName>
    </submittedName>
</protein>
<organism evidence="1 2">
    <name type="scientific">Marchantia polymorpha</name>
    <name type="common">Common liverwort</name>
    <name type="synonym">Marchantia aquatica</name>
    <dbReference type="NCBI Taxonomy" id="3197"/>
    <lineage>
        <taxon>Eukaryota</taxon>
        <taxon>Viridiplantae</taxon>
        <taxon>Streptophyta</taxon>
        <taxon>Embryophyta</taxon>
        <taxon>Marchantiophyta</taxon>
        <taxon>Marchantiopsida</taxon>
        <taxon>Marchantiidae</taxon>
        <taxon>Marchantiales</taxon>
        <taxon>Marchantiaceae</taxon>
        <taxon>Marchantia</taxon>
    </lineage>
</organism>
<sequence>MTDLLCSTSDLYYVGDDLDPYEAKCTRQVESRMLTYEDLPSIFDSCSLVALAMALVFSCSPRRSRSFPFLWERHCMSVLSLA</sequence>
<name>A0A2R6XLL6_MARPO</name>
<evidence type="ECO:0000313" key="1">
    <source>
        <dbReference type="EMBL" id="PTQ47000.1"/>
    </source>
</evidence>
<dbReference type="Gramene" id="Mp7g14190.1">
    <property type="protein sequence ID" value="Mp7g14190.1.cds1"/>
    <property type="gene ID" value="Mp7g14190"/>
</dbReference>
<keyword evidence="2" id="KW-1185">Reference proteome</keyword>
<dbReference type="AlphaFoldDB" id="A0A2R6XLL6"/>
<reference evidence="2" key="1">
    <citation type="journal article" date="2017" name="Cell">
        <title>Insights into land plant evolution garnered from the Marchantia polymorpha genome.</title>
        <authorList>
            <person name="Bowman J.L."/>
            <person name="Kohchi T."/>
            <person name="Yamato K.T."/>
            <person name="Jenkins J."/>
            <person name="Shu S."/>
            <person name="Ishizaki K."/>
            <person name="Yamaoka S."/>
            <person name="Nishihama R."/>
            <person name="Nakamura Y."/>
            <person name="Berger F."/>
            <person name="Adam C."/>
            <person name="Aki S.S."/>
            <person name="Althoff F."/>
            <person name="Araki T."/>
            <person name="Arteaga-Vazquez M.A."/>
            <person name="Balasubrmanian S."/>
            <person name="Barry K."/>
            <person name="Bauer D."/>
            <person name="Boehm C.R."/>
            <person name="Briginshaw L."/>
            <person name="Caballero-Perez J."/>
            <person name="Catarino B."/>
            <person name="Chen F."/>
            <person name="Chiyoda S."/>
            <person name="Chovatia M."/>
            <person name="Davies K.M."/>
            <person name="Delmans M."/>
            <person name="Demura T."/>
            <person name="Dierschke T."/>
            <person name="Dolan L."/>
            <person name="Dorantes-Acosta A.E."/>
            <person name="Eklund D.M."/>
            <person name="Florent S.N."/>
            <person name="Flores-Sandoval E."/>
            <person name="Fujiyama A."/>
            <person name="Fukuzawa H."/>
            <person name="Galik B."/>
            <person name="Grimanelli D."/>
            <person name="Grimwood J."/>
            <person name="Grossniklaus U."/>
            <person name="Hamada T."/>
            <person name="Haseloff J."/>
            <person name="Hetherington A.J."/>
            <person name="Higo A."/>
            <person name="Hirakawa Y."/>
            <person name="Hundley H.N."/>
            <person name="Ikeda Y."/>
            <person name="Inoue K."/>
            <person name="Inoue S.I."/>
            <person name="Ishida S."/>
            <person name="Jia Q."/>
            <person name="Kakita M."/>
            <person name="Kanazawa T."/>
            <person name="Kawai Y."/>
            <person name="Kawashima T."/>
            <person name="Kennedy M."/>
            <person name="Kinose K."/>
            <person name="Kinoshita T."/>
            <person name="Kohara Y."/>
            <person name="Koide E."/>
            <person name="Komatsu K."/>
            <person name="Kopischke S."/>
            <person name="Kubo M."/>
            <person name="Kyozuka J."/>
            <person name="Lagercrantz U."/>
            <person name="Lin S.S."/>
            <person name="Lindquist E."/>
            <person name="Lipzen A.M."/>
            <person name="Lu C.W."/>
            <person name="De Luna E."/>
            <person name="Martienssen R.A."/>
            <person name="Minamino N."/>
            <person name="Mizutani M."/>
            <person name="Mizutani M."/>
            <person name="Mochizuki N."/>
            <person name="Monte I."/>
            <person name="Mosher R."/>
            <person name="Nagasaki H."/>
            <person name="Nakagami H."/>
            <person name="Naramoto S."/>
            <person name="Nishitani K."/>
            <person name="Ohtani M."/>
            <person name="Okamoto T."/>
            <person name="Okumura M."/>
            <person name="Phillips J."/>
            <person name="Pollak B."/>
            <person name="Reinders A."/>
            <person name="Rovekamp M."/>
            <person name="Sano R."/>
            <person name="Sawa S."/>
            <person name="Schmid M.W."/>
            <person name="Shirakawa M."/>
            <person name="Solano R."/>
            <person name="Spunde A."/>
            <person name="Suetsugu N."/>
            <person name="Sugano S."/>
            <person name="Sugiyama A."/>
            <person name="Sun R."/>
            <person name="Suzuki Y."/>
            <person name="Takenaka M."/>
            <person name="Takezawa D."/>
            <person name="Tomogane H."/>
            <person name="Tsuzuki M."/>
            <person name="Ueda T."/>
            <person name="Umeda M."/>
            <person name="Ward J.M."/>
            <person name="Watanabe Y."/>
            <person name="Yazaki K."/>
            <person name="Yokoyama R."/>
            <person name="Yoshitake Y."/>
            <person name="Yotsui I."/>
            <person name="Zachgo S."/>
            <person name="Schmutz J."/>
        </authorList>
    </citation>
    <scope>NUCLEOTIDE SEQUENCE [LARGE SCALE GENOMIC DNA]</scope>
    <source>
        <strain evidence="2">Tak-1</strain>
    </source>
</reference>
<gene>
    <name evidence="1" type="ORF">MARPO_0009s0104</name>
</gene>